<protein>
    <recommendedName>
        <fullName evidence="3">TPM domain-containing protein</fullName>
    </recommendedName>
</protein>
<organism evidence="1 2">
    <name type="scientific">Actinomyces israelii</name>
    <dbReference type="NCBI Taxonomy" id="1659"/>
    <lineage>
        <taxon>Bacteria</taxon>
        <taxon>Bacillati</taxon>
        <taxon>Actinomycetota</taxon>
        <taxon>Actinomycetes</taxon>
        <taxon>Actinomycetales</taxon>
        <taxon>Actinomycetaceae</taxon>
        <taxon>Actinomyces</taxon>
    </lineage>
</organism>
<name>A0ABT4ICM9_9ACTO</name>
<evidence type="ECO:0000313" key="1">
    <source>
        <dbReference type="EMBL" id="MCZ0859507.1"/>
    </source>
</evidence>
<keyword evidence="2" id="KW-1185">Reference proteome</keyword>
<dbReference type="Proteomes" id="UP001072034">
    <property type="component" value="Unassembled WGS sequence"/>
</dbReference>
<evidence type="ECO:0008006" key="3">
    <source>
        <dbReference type="Google" id="ProtNLM"/>
    </source>
</evidence>
<gene>
    <name evidence="1" type="ORF">OHJ16_15855</name>
</gene>
<proteinExistence type="predicted"/>
<accession>A0ABT4ICM9</accession>
<dbReference type="RefSeq" id="WP_043563741.1">
    <property type="nucleotide sequence ID" value="NZ_CAJPNG010000160.1"/>
</dbReference>
<sequence length="454" mass="47202">MFWKRKRDTPASPQVVTVEDLRVRAGKALVTADDAVRSASEELSYAQAQFGLSATDPFTEALETARGHLARSFELRKLLDDDIPETEPVQRQMYGEILQRCNDAVTIIKKQESAFNARRGLEANLPTSVAETAQRADETEQAITMAKTLLITLHATYPADSLTSVSEAPERAGRLLDAGRTALDQARDSIEAGQHATAVEQVRIAQGTIAQAGELAAQVTGARERLERAAADLTAAIASISSDLVDARRLASEVPSASLDPLVADAEAAVAEGRAASGPGAKGDPLAALDHLAQAEAALDDALAPARAQEENNSRARASLGSRLARLNAQITAVTSYITTHRGAVGPSARTALSEASRHASAATSMQGRDPSAALAEVAQGEPLVAQAQALAEADVRHSGGWGSGGGGGQGSRGGLDVGSLVLGGLLLGGLTGGHHDYGGWGGPNIDLDFDFFD</sequence>
<reference evidence="1" key="1">
    <citation type="submission" date="2022-10" db="EMBL/GenBank/DDBJ databases">
        <title>Genome sequence of Actinomyces israelii ATCC 10048.</title>
        <authorList>
            <person name="Watt R.M."/>
            <person name="Tong W.M."/>
        </authorList>
    </citation>
    <scope>NUCLEOTIDE SEQUENCE</scope>
    <source>
        <strain evidence="1">ATCC 10048</strain>
    </source>
</reference>
<dbReference type="EMBL" id="JAPTMY010000058">
    <property type="protein sequence ID" value="MCZ0859507.1"/>
    <property type="molecule type" value="Genomic_DNA"/>
</dbReference>
<comment type="caution">
    <text evidence="1">The sequence shown here is derived from an EMBL/GenBank/DDBJ whole genome shotgun (WGS) entry which is preliminary data.</text>
</comment>
<evidence type="ECO:0000313" key="2">
    <source>
        <dbReference type="Proteomes" id="UP001072034"/>
    </source>
</evidence>